<dbReference type="PROSITE" id="PS50011">
    <property type="entry name" value="PROTEIN_KINASE_DOM"/>
    <property type="match status" value="1"/>
</dbReference>
<evidence type="ECO:0000313" key="6">
    <source>
        <dbReference type="Proteomes" id="UP000034947"/>
    </source>
</evidence>
<dbReference type="Proteomes" id="UP000034947">
    <property type="component" value="Unassembled WGS sequence"/>
</dbReference>
<dbReference type="SUPFAM" id="SSF56112">
    <property type="entry name" value="Protein kinase-like (PK-like)"/>
    <property type="match status" value="1"/>
</dbReference>
<gene>
    <name evidence="5" type="ORF">AOCH_006025</name>
</gene>
<organism evidence="5 6">
    <name type="scientific">Aspergillus ochraceoroseus</name>
    <dbReference type="NCBI Taxonomy" id="138278"/>
    <lineage>
        <taxon>Eukaryota</taxon>
        <taxon>Fungi</taxon>
        <taxon>Dikarya</taxon>
        <taxon>Ascomycota</taxon>
        <taxon>Pezizomycotina</taxon>
        <taxon>Eurotiomycetes</taxon>
        <taxon>Eurotiomycetidae</taxon>
        <taxon>Eurotiales</taxon>
        <taxon>Aspergillaceae</taxon>
        <taxon>Aspergillus</taxon>
        <taxon>Aspergillus subgen. Nidulantes</taxon>
    </lineage>
</organism>
<feature type="region of interest" description="Disordered" evidence="3">
    <location>
        <begin position="481"/>
        <end position="503"/>
    </location>
</feature>
<feature type="non-terminal residue" evidence="5">
    <location>
        <position position="1"/>
    </location>
</feature>
<dbReference type="EMBL" id="JYKN01000778">
    <property type="protein sequence ID" value="KKK23076.1"/>
    <property type="molecule type" value="Genomic_DNA"/>
</dbReference>
<dbReference type="Gene3D" id="1.10.510.10">
    <property type="entry name" value="Transferase(Phosphotransferase) domain 1"/>
    <property type="match status" value="1"/>
</dbReference>
<dbReference type="InterPro" id="IPR011009">
    <property type="entry name" value="Kinase-like_dom_sf"/>
</dbReference>
<dbReference type="Pfam" id="PF00069">
    <property type="entry name" value="Pkinase"/>
    <property type="match status" value="1"/>
</dbReference>
<dbReference type="PANTHER" id="PTHR24348">
    <property type="entry name" value="SERINE/THREONINE-PROTEIN KINASE UNC-51-RELATED"/>
    <property type="match status" value="1"/>
</dbReference>
<dbReference type="InterPro" id="IPR045269">
    <property type="entry name" value="Atg1-like"/>
</dbReference>
<keyword evidence="6" id="KW-1185">Reference proteome</keyword>
<evidence type="ECO:0000259" key="4">
    <source>
        <dbReference type="PROSITE" id="PS50011"/>
    </source>
</evidence>
<dbReference type="VEuPathDB" id="FungiDB:P175DRAFT_0447913"/>
<dbReference type="GO" id="GO:0034045">
    <property type="term" value="C:phagophore assembly site membrane"/>
    <property type="evidence" value="ECO:0007669"/>
    <property type="project" value="UniProtKB-SubCell"/>
</dbReference>
<evidence type="ECO:0000313" key="5">
    <source>
        <dbReference type="EMBL" id="KKK23076.1"/>
    </source>
</evidence>
<feature type="region of interest" description="Disordered" evidence="3">
    <location>
        <begin position="362"/>
        <end position="469"/>
    </location>
</feature>
<sequence length="503" mass="56735">HLEFTTLCCLQTLMSQIPDLVRDSELETHFRPDCSIETVHAYHQRSVRSRRQPLPRSEHWRRVKRIGGGGFGSVWLEQCTQGGRGDGEVRAVKQIEIDQHSTQLDCYRELEAIAKFSQRKYEEWFVKSFGWYKGPAHLFIAMEYLELGDLYTYVHRSPPLSESEVKDITYQILDGLRLMHENEFTHRDLKLHVRNILLKSCPPNEWWVKIADFGISKRIEDGLGAPTTTKGTPGYMAPELLGFTERSLPYAIDIWAVGEVMFQMFTKEPTFKSPGQLARYVNNPSNFPSSLLRAARVSQLGVDFILSLMCPVPDDRITAQEALNHSWMDQSLSHPASTAPPHFRSSALANVDSLTEDFASWDTIPSKAPATTISKDPKETKTPAPSQTPHSQNTWFESPQNIRSPSNTGKRTTQATSRAGKPDPCAESDETDIEYLKHTPTDARSLHGQPETRGSMDRETGPDSTQDNDILDLEALQHELGSFFGESTTDTPRSAVETCQNPL</sequence>
<reference evidence="5 6" key="1">
    <citation type="submission" date="2015-02" db="EMBL/GenBank/DDBJ databases">
        <title>Draft Genome Sequences of Two Closely-Related Aflatoxigenic Aspergillus Species Obtained from the Cote d'Ivoire.</title>
        <authorList>
            <person name="Moore G.G."/>
            <person name="Beltz S.B."/>
            <person name="Mack B.M."/>
        </authorList>
    </citation>
    <scope>NUCLEOTIDE SEQUENCE [LARGE SCALE GENOMIC DNA]</scope>
    <source>
        <strain evidence="5 6">SRRC1432</strain>
    </source>
</reference>
<feature type="compositionally biased region" description="Polar residues" evidence="3">
    <location>
        <begin position="485"/>
        <end position="503"/>
    </location>
</feature>
<dbReference type="GO" id="GO:0004674">
    <property type="term" value="F:protein serine/threonine kinase activity"/>
    <property type="evidence" value="ECO:0007669"/>
    <property type="project" value="InterPro"/>
</dbReference>
<dbReference type="GO" id="GO:0005524">
    <property type="term" value="F:ATP binding"/>
    <property type="evidence" value="ECO:0007669"/>
    <property type="project" value="InterPro"/>
</dbReference>
<comment type="caution">
    <text evidence="5">The sequence shown here is derived from an EMBL/GenBank/DDBJ whole genome shotgun (WGS) entry which is preliminary data.</text>
</comment>
<name>A0A0F8VIZ3_9EURO</name>
<dbReference type="OrthoDB" id="10252171at2759"/>
<comment type="subcellular location">
    <subcellularLocation>
        <location evidence="1">Preautophagosomal structure membrane</location>
        <topology evidence="1">Peripheral membrane protein</topology>
    </subcellularLocation>
</comment>
<protein>
    <recommendedName>
        <fullName evidence="2">Autophagy-related protein 1</fullName>
    </recommendedName>
</protein>
<proteinExistence type="predicted"/>
<accession>A0A0F8VIZ3</accession>
<feature type="domain" description="Protein kinase" evidence="4">
    <location>
        <begin position="60"/>
        <end position="328"/>
    </location>
</feature>
<dbReference type="GO" id="GO:0010506">
    <property type="term" value="P:regulation of autophagy"/>
    <property type="evidence" value="ECO:0007669"/>
    <property type="project" value="InterPro"/>
</dbReference>
<evidence type="ECO:0000256" key="1">
    <source>
        <dbReference type="ARBA" id="ARBA00004623"/>
    </source>
</evidence>
<evidence type="ECO:0000256" key="2">
    <source>
        <dbReference type="ARBA" id="ARBA00030237"/>
    </source>
</evidence>
<dbReference type="InterPro" id="IPR000719">
    <property type="entry name" value="Prot_kinase_dom"/>
</dbReference>
<feature type="compositionally biased region" description="Basic and acidic residues" evidence="3">
    <location>
        <begin position="434"/>
        <end position="445"/>
    </location>
</feature>
<feature type="compositionally biased region" description="Polar residues" evidence="3">
    <location>
        <begin position="383"/>
        <end position="417"/>
    </location>
</feature>
<dbReference type="AlphaFoldDB" id="A0A0F8VIZ3"/>
<evidence type="ECO:0000256" key="3">
    <source>
        <dbReference type="SAM" id="MobiDB-lite"/>
    </source>
</evidence>